<protein>
    <submittedName>
        <fullName evidence="2">Uncharacterized protein</fullName>
    </submittedName>
</protein>
<keyword evidence="3" id="KW-1185">Reference proteome</keyword>
<reference evidence="2" key="1">
    <citation type="submission" date="2017-05" db="EMBL/GenBank/DDBJ databases">
        <authorList>
            <consortium name="The Broad Institute Genomics Platform"/>
            <consortium name="The Broad Institute Genomic Center for Infectious Diseases"/>
            <person name="Earl A."/>
            <person name="Manson A."/>
            <person name="Schwartman J."/>
            <person name="Gilmore M."/>
            <person name="Abouelleil A."/>
            <person name="Cao P."/>
            <person name="Chapman S."/>
            <person name="Cusick C."/>
            <person name="Shea T."/>
            <person name="Young S."/>
            <person name="Neafsey D."/>
            <person name="Nusbaum C."/>
            <person name="Birren B."/>
        </authorList>
    </citation>
    <scope>NUCLEOTIDE SEQUENCE</scope>
    <source>
        <strain evidence="2">7F3_DIV0205</strain>
    </source>
</reference>
<reference evidence="2" key="2">
    <citation type="submission" date="2024-03" db="EMBL/GenBank/DDBJ databases">
        <title>The Genome Sequence of Enterococcus sp. DIV0205d.</title>
        <authorList>
            <consortium name="The Broad Institute Genomics Platform"/>
            <consortium name="The Broad Institute Microbial Omics Core"/>
            <consortium name="The Broad Institute Genomic Center for Infectious Diseases"/>
            <person name="Earl A."/>
            <person name="Manson A."/>
            <person name="Gilmore M."/>
            <person name="Schwartman J."/>
            <person name="Shea T."/>
            <person name="Abouelleil A."/>
            <person name="Cao P."/>
            <person name="Chapman S."/>
            <person name="Cusick C."/>
            <person name="Young S."/>
            <person name="Neafsey D."/>
            <person name="Nusbaum C."/>
            <person name="Birren B."/>
        </authorList>
    </citation>
    <scope>NUCLEOTIDE SEQUENCE</scope>
    <source>
        <strain evidence="2">7F3_DIV0205</strain>
    </source>
</reference>
<dbReference type="RefSeq" id="WP_086315285.1">
    <property type="nucleotide sequence ID" value="NZ_CP147244.1"/>
</dbReference>
<sequence length="153" mass="17573">MVNYKIRYAEFKNAPKPNIQVFLTFPEDSYELLNDFINMGGSVPVERNHSLQSIEKVLSGQEKQLMSGTERVMLNITKDETLFTDNFDGVYDNIDILPPLKVPTTDLRDLIIWWIQEKTRLEKIANASGFTADELNEKSNISTTENPQEDDNN</sequence>
<proteinExistence type="predicted"/>
<evidence type="ECO:0000256" key="1">
    <source>
        <dbReference type="SAM" id="MobiDB-lite"/>
    </source>
</evidence>
<name>A0AAQ3WAH1_9ENTE</name>
<evidence type="ECO:0000313" key="2">
    <source>
        <dbReference type="EMBL" id="WYK01593.1"/>
    </source>
</evidence>
<feature type="region of interest" description="Disordered" evidence="1">
    <location>
        <begin position="134"/>
        <end position="153"/>
    </location>
</feature>
<dbReference type="AlphaFoldDB" id="A0AAQ3WAH1"/>
<dbReference type="Proteomes" id="UP000194948">
    <property type="component" value="Chromosome"/>
</dbReference>
<evidence type="ECO:0000313" key="3">
    <source>
        <dbReference type="Proteomes" id="UP000194948"/>
    </source>
</evidence>
<accession>A0AAQ3WAH1</accession>
<dbReference type="EMBL" id="CP147244">
    <property type="protein sequence ID" value="WYK01593.1"/>
    <property type="molecule type" value="Genomic_DNA"/>
</dbReference>
<gene>
    <name evidence="2" type="ORF">A5821_002730</name>
</gene>
<organism evidence="2 3">
    <name type="scientific">Candidatus Enterococcus palustris</name>
    <dbReference type="NCBI Taxonomy" id="1834189"/>
    <lineage>
        <taxon>Bacteria</taxon>
        <taxon>Bacillati</taxon>
        <taxon>Bacillota</taxon>
        <taxon>Bacilli</taxon>
        <taxon>Lactobacillales</taxon>
        <taxon>Enterococcaceae</taxon>
        <taxon>Enterococcus</taxon>
    </lineage>
</organism>